<feature type="compositionally biased region" description="Low complexity" evidence="1">
    <location>
        <begin position="492"/>
        <end position="501"/>
    </location>
</feature>
<proteinExistence type="predicted"/>
<feature type="region of interest" description="Disordered" evidence="1">
    <location>
        <begin position="119"/>
        <end position="169"/>
    </location>
</feature>
<sequence length="680" mass="75090">MNFVTGALENVFGMFYQPVRHPMVDAANGYVNGQHMEHAYIPMSSSVSDTVLRPVCPPRSSSSHTLGHPNSAIGPTADALSESVKGSRMKSGASSSTTTTHGHKRQFEQLQVHHGAVAPVEQPRHQTRPAPPTENNARSTKRQRVHEGDGKPKPKRRSAKTRPSAVPFRTEEETRALAYWITILVLDTFDTQLKKHTKLTGEVYVLIGSAIHFNKLNPETSIVLLAPYYLQSLVNCGYAEITATSQDIEALSHDIFRPFMLSLNFASTWLDETKLHPGTMASWMDVDRKTYVIMERQALTAIDHNLAFLAKDWDSWLEEIQFHLDNSIFSDKSRSLVTEMIEKSRTERASWQLPNYPPLSNPVVSSVFLDGALRYTQVGPPPRNHPFHAGRVMGSSMTRTPSTSSTFPYYGAESQDITVQAARNADPFGVSSASVVPITVPLGSYLHQGINTGTSYCTEPRPYVEPREEDIVVQRQSSSLFSDDGNARPTTSESNPSSFLSGSSNSLSSVTCYCEDCLNALQLRKNFPWNSESHSEPEETDFDTDSGLGSESSDSVSEDAKSDIAMRRFSYPAPVPVPVPVLTNNLGLGRETSGLPRLLLSRQPLPKDPPVDDSRLPSTIVDPSSSQLPFPFSTASNMNLVNPPRPPLRLPYSSESYLAPRVYPYQAIGNVEAQNASREY</sequence>
<protein>
    <submittedName>
        <fullName evidence="2">Uncharacterized protein</fullName>
    </submittedName>
</protein>
<accession>A0A4V4HFS6</accession>
<evidence type="ECO:0000313" key="3">
    <source>
        <dbReference type="Proteomes" id="UP000297245"/>
    </source>
</evidence>
<organism evidence="2 3">
    <name type="scientific">Dendrothele bispora (strain CBS 962.96)</name>
    <dbReference type="NCBI Taxonomy" id="1314807"/>
    <lineage>
        <taxon>Eukaryota</taxon>
        <taxon>Fungi</taxon>
        <taxon>Dikarya</taxon>
        <taxon>Basidiomycota</taxon>
        <taxon>Agaricomycotina</taxon>
        <taxon>Agaricomycetes</taxon>
        <taxon>Agaricomycetidae</taxon>
        <taxon>Agaricales</taxon>
        <taxon>Agaricales incertae sedis</taxon>
        <taxon>Dendrothele</taxon>
    </lineage>
</organism>
<feature type="region of interest" description="Disordered" evidence="1">
    <location>
        <begin position="530"/>
        <end position="561"/>
    </location>
</feature>
<dbReference type="AlphaFoldDB" id="A0A4V4HFS6"/>
<feature type="region of interest" description="Disordered" evidence="1">
    <location>
        <begin position="54"/>
        <end position="103"/>
    </location>
</feature>
<gene>
    <name evidence="2" type="ORF">K435DRAFT_839232</name>
</gene>
<feature type="region of interest" description="Disordered" evidence="1">
    <location>
        <begin position="472"/>
        <end position="501"/>
    </location>
</feature>
<dbReference type="Proteomes" id="UP000297245">
    <property type="component" value="Unassembled WGS sequence"/>
</dbReference>
<evidence type="ECO:0000256" key="1">
    <source>
        <dbReference type="SAM" id="MobiDB-lite"/>
    </source>
</evidence>
<name>A0A4V4HFS6_DENBC</name>
<evidence type="ECO:0000313" key="2">
    <source>
        <dbReference type="EMBL" id="THU96055.1"/>
    </source>
</evidence>
<dbReference type="EMBL" id="ML179186">
    <property type="protein sequence ID" value="THU96055.1"/>
    <property type="molecule type" value="Genomic_DNA"/>
</dbReference>
<feature type="compositionally biased region" description="Low complexity" evidence="1">
    <location>
        <begin position="545"/>
        <end position="555"/>
    </location>
</feature>
<keyword evidence="3" id="KW-1185">Reference proteome</keyword>
<reference evidence="2 3" key="1">
    <citation type="journal article" date="2019" name="Nat. Ecol. Evol.">
        <title>Megaphylogeny resolves global patterns of mushroom evolution.</title>
        <authorList>
            <person name="Varga T."/>
            <person name="Krizsan K."/>
            <person name="Foldi C."/>
            <person name="Dima B."/>
            <person name="Sanchez-Garcia M."/>
            <person name="Sanchez-Ramirez S."/>
            <person name="Szollosi G.J."/>
            <person name="Szarkandi J.G."/>
            <person name="Papp V."/>
            <person name="Albert L."/>
            <person name="Andreopoulos W."/>
            <person name="Angelini C."/>
            <person name="Antonin V."/>
            <person name="Barry K.W."/>
            <person name="Bougher N.L."/>
            <person name="Buchanan P."/>
            <person name="Buyck B."/>
            <person name="Bense V."/>
            <person name="Catcheside P."/>
            <person name="Chovatia M."/>
            <person name="Cooper J."/>
            <person name="Damon W."/>
            <person name="Desjardin D."/>
            <person name="Finy P."/>
            <person name="Geml J."/>
            <person name="Haridas S."/>
            <person name="Hughes K."/>
            <person name="Justo A."/>
            <person name="Karasinski D."/>
            <person name="Kautmanova I."/>
            <person name="Kiss B."/>
            <person name="Kocsube S."/>
            <person name="Kotiranta H."/>
            <person name="LaButti K.M."/>
            <person name="Lechner B.E."/>
            <person name="Liimatainen K."/>
            <person name="Lipzen A."/>
            <person name="Lukacs Z."/>
            <person name="Mihaltcheva S."/>
            <person name="Morgado L.N."/>
            <person name="Niskanen T."/>
            <person name="Noordeloos M.E."/>
            <person name="Ohm R.A."/>
            <person name="Ortiz-Santana B."/>
            <person name="Ovrebo C."/>
            <person name="Racz N."/>
            <person name="Riley R."/>
            <person name="Savchenko A."/>
            <person name="Shiryaev A."/>
            <person name="Soop K."/>
            <person name="Spirin V."/>
            <person name="Szebenyi C."/>
            <person name="Tomsovsky M."/>
            <person name="Tulloss R.E."/>
            <person name="Uehling J."/>
            <person name="Grigoriev I.V."/>
            <person name="Vagvolgyi C."/>
            <person name="Papp T."/>
            <person name="Martin F.M."/>
            <person name="Miettinen O."/>
            <person name="Hibbett D.S."/>
            <person name="Nagy L.G."/>
        </authorList>
    </citation>
    <scope>NUCLEOTIDE SEQUENCE [LARGE SCALE GENOMIC DNA]</scope>
    <source>
        <strain evidence="2 3">CBS 962.96</strain>
    </source>
</reference>